<reference evidence="2" key="1">
    <citation type="submission" date="2022-04" db="EMBL/GenBank/DDBJ databases">
        <title>A functionally conserved STORR gene fusion in Papaver species that diverged 16.8 million years ago.</title>
        <authorList>
            <person name="Catania T."/>
        </authorList>
    </citation>
    <scope>NUCLEOTIDE SEQUENCE</scope>
    <source>
        <strain evidence="2">S-188037</strain>
    </source>
</reference>
<dbReference type="Gene3D" id="1.20.1280.50">
    <property type="match status" value="1"/>
</dbReference>
<evidence type="ECO:0000259" key="1">
    <source>
        <dbReference type="Pfam" id="PF00646"/>
    </source>
</evidence>
<dbReference type="Pfam" id="PF00646">
    <property type="entry name" value="F-box"/>
    <property type="match status" value="1"/>
</dbReference>
<keyword evidence="3" id="KW-1185">Reference proteome</keyword>
<dbReference type="InterPro" id="IPR001810">
    <property type="entry name" value="F-box_dom"/>
</dbReference>
<proteinExistence type="predicted"/>
<evidence type="ECO:0000313" key="3">
    <source>
        <dbReference type="Proteomes" id="UP001202328"/>
    </source>
</evidence>
<name>A0AAD4RX22_9MAGN</name>
<sequence length="266" mass="30677">MISKTSKKRRRIRVDNNPDNPTTRLIADDVVVVLLRRLPVKSLMCFKCVCKRWKLIIEDPHFIHSHLTHSKTRPGLFVLLPKSTSWEGGCARDYESFISADLHFSGRAANVHTMRKTKLSYRQILGPITGLVCFVGNCAVQIHNVSTMESTPWIKSKVCMNLEKDDCIVNILEEPRCYFGFDPTTKKHKAIFVWWKNSFMEKINLITDCGSILNIFVNWKCTHVPRDVNHVAHKLAKHGKEINSEEEWSSSLPAWILQCIQRDESM</sequence>
<dbReference type="PANTHER" id="PTHR31111:SF136">
    <property type="entry name" value="F-BOX ASSOCIATED DOMAIN-CONTAINING PROTEIN"/>
    <property type="match status" value="1"/>
</dbReference>
<dbReference type="CDD" id="cd22157">
    <property type="entry name" value="F-box_AtFBW1-like"/>
    <property type="match status" value="1"/>
</dbReference>
<dbReference type="InterPro" id="IPR036047">
    <property type="entry name" value="F-box-like_dom_sf"/>
</dbReference>
<evidence type="ECO:0000313" key="2">
    <source>
        <dbReference type="EMBL" id="KAI3837054.1"/>
    </source>
</evidence>
<feature type="domain" description="F-box" evidence="1">
    <location>
        <begin position="28"/>
        <end position="63"/>
    </location>
</feature>
<gene>
    <name evidence="2" type="ORF">MKW98_005387</name>
</gene>
<organism evidence="2 3">
    <name type="scientific">Papaver atlanticum</name>
    <dbReference type="NCBI Taxonomy" id="357466"/>
    <lineage>
        <taxon>Eukaryota</taxon>
        <taxon>Viridiplantae</taxon>
        <taxon>Streptophyta</taxon>
        <taxon>Embryophyta</taxon>
        <taxon>Tracheophyta</taxon>
        <taxon>Spermatophyta</taxon>
        <taxon>Magnoliopsida</taxon>
        <taxon>Ranunculales</taxon>
        <taxon>Papaveraceae</taxon>
        <taxon>Papaveroideae</taxon>
        <taxon>Papaver</taxon>
    </lineage>
</organism>
<accession>A0AAD4RX22</accession>
<comment type="caution">
    <text evidence="2">The sequence shown here is derived from an EMBL/GenBank/DDBJ whole genome shotgun (WGS) entry which is preliminary data.</text>
</comment>
<dbReference type="Proteomes" id="UP001202328">
    <property type="component" value="Unassembled WGS sequence"/>
</dbReference>
<dbReference type="EMBL" id="JAJJMB010017633">
    <property type="protein sequence ID" value="KAI3837054.1"/>
    <property type="molecule type" value="Genomic_DNA"/>
</dbReference>
<dbReference type="PANTHER" id="PTHR31111">
    <property type="entry name" value="BNAA05G37150D PROTEIN-RELATED"/>
    <property type="match status" value="1"/>
</dbReference>
<protein>
    <recommendedName>
        <fullName evidence="1">F-box domain-containing protein</fullName>
    </recommendedName>
</protein>
<dbReference type="AlphaFoldDB" id="A0AAD4RX22"/>
<dbReference type="SUPFAM" id="SSF81383">
    <property type="entry name" value="F-box domain"/>
    <property type="match status" value="1"/>
</dbReference>